<evidence type="ECO:0000256" key="2">
    <source>
        <dbReference type="SAM" id="MobiDB-lite"/>
    </source>
</evidence>
<reference evidence="4 5" key="1">
    <citation type="submission" date="2011-06" db="EMBL/GenBank/DDBJ databases">
        <title>The Genome Sequence of Fusarium oxysporum FOSC 3-a.</title>
        <authorList>
            <consortium name="The Broad Institute Genome Sequencing Platform"/>
            <person name="Ma L.-J."/>
            <person name="Gale L.R."/>
            <person name="Schwartz D.C."/>
            <person name="Zhou S."/>
            <person name="Corby-Kistler H."/>
            <person name="Young S.K."/>
            <person name="Zeng Q."/>
            <person name="Gargeya S."/>
            <person name="Fitzgerald M."/>
            <person name="Haas B."/>
            <person name="Abouelleil A."/>
            <person name="Alvarado L."/>
            <person name="Arachchi H.M."/>
            <person name="Berlin A."/>
            <person name="Brown A."/>
            <person name="Chapman S.B."/>
            <person name="Chen Z."/>
            <person name="Dunbar C."/>
            <person name="Freedman E."/>
            <person name="Gearin G."/>
            <person name="Gellesch M."/>
            <person name="Goldberg J."/>
            <person name="Griggs A."/>
            <person name="Gujja S."/>
            <person name="Heiman D."/>
            <person name="Howarth C."/>
            <person name="Larson L."/>
            <person name="Lui A."/>
            <person name="MacDonald P.J.P."/>
            <person name="Mehta T."/>
            <person name="Montmayeur A."/>
            <person name="Murphy C."/>
            <person name="Neiman D."/>
            <person name="Pearson M."/>
            <person name="Priest M."/>
            <person name="Roberts A."/>
            <person name="Saif S."/>
            <person name="Shea T."/>
            <person name="Shenoy N."/>
            <person name="Sisk P."/>
            <person name="Stolte C."/>
            <person name="Sykes S."/>
            <person name="Wortman J."/>
            <person name="Nusbaum C."/>
            <person name="Birren B."/>
        </authorList>
    </citation>
    <scope>NUCLEOTIDE SEQUENCE [LARGE SCALE GENOMIC DNA]</scope>
    <source>
        <strain evidence="5">FOSC 3-a</strain>
    </source>
</reference>
<keyword evidence="1" id="KW-0539">Nucleus</keyword>
<evidence type="ECO:0000259" key="3">
    <source>
        <dbReference type="PROSITE" id="PS50048"/>
    </source>
</evidence>
<sequence>MSKRRQACERCRNQKLKCIRRFDSITDSCSRCLQAQAECIVSLRKASGRPVGTGRSNSSSRHGSIRETSRSPTAILDDSDPHDSNFVVATGSLASDDLFDNPFHLNLDWSDTALLSTAQLNGYLGDIPNSLFDYPASTSTEPPPLTWASSNEDTMAPNHRFSYHVPDQNHDPGFQLSGLQQKLVKQLLQIRSLPWDITTVLKLESSSLSARGFNLSSENSQQFNPIIGTFDAISEFEQILNSLRSTITQKERPETPKVPHEMNISYSLTAMSCYMQLVCIYDCIFSYVLEQASNSPAVKDFILHSNPNICLSGFAIPLPENVIGKSFVQLMRLRIKLVESALGLPDDCRISKESNSEKVSDRALLLGGKQGESLLAVLKGHSLGDTSDASTASPGAIESLKAKMIEIESFK</sequence>
<dbReference type="SUPFAM" id="SSF57701">
    <property type="entry name" value="Zn2/Cys6 DNA-binding domain"/>
    <property type="match status" value="1"/>
</dbReference>
<feature type="domain" description="Zn(2)-C6 fungal-type" evidence="3">
    <location>
        <begin position="7"/>
        <end position="41"/>
    </location>
</feature>
<dbReference type="Proteomes" id="UP000030753">
    <property type="component" value="Unassembled WGS sequence"/>
</dbReference>
<name>W9J4Z9_FUSOX</name>
<evidence type="ECO:0000313" key="5">
    <source>
        <dbReference type="Proteomes" id="UP000030753"/>
    </source>
</evidence>
<dbReference type="HOGENOM" id="CLU_662300_0_0_1"/>
<evidence type="ECO:0000256" key="1">
    <source>
        <dbReference type="ARBA" id="ARBA00023242"/>
    </source>
</evidence>
<dbReference type="GO" id="GO:0000981">
    <property type="term" value="F:DNA-binding transcription factor activity, RNA polymerase II-specific"/>
    <property type="evidence" value="ECO:0007669"/>
    <property type="project" value="InterPro"/>
</dbReference>
<dbReference type="InterPro" id="IPR001138">
    <property type="entry name" value="Zn2Cys6_DnaBD"/>
</dbReference>
<dbReference type="Pfam" id="PF00172">
    <property type="entry name" value="Zn_clus"/>
    <property type="match status" value="1"/>
</dbReference>
<dbReference type="PROSITE" id="PS50048">
    <property type="entry name" value="ZN2_CY6_FUNGAL_2"/>
    <property type="match status" value="1"/>
</dbReference>
<dbReference type="InterPro" id="IPR036864">
    <property type="entry name" value="Zn2-C6_fun-type_DNA-bd_sf"/>
</dbReference>
<proteinExistence type="predicted"/>
<dbReference type="AlphaFoldDB" id="W9J4Z9"/>
<accession>W9J4Z9</accession>
<dbReference type="Gene3D" id="4.10.240.10">
    <property type="entry name" value="Zn(2)-C6 fungal-type DNA-binding domain"/>
    <property type="match status" value="1"/>
</dbReference>
<dbReference type="OrthoDB" id="4222821at2759"/>
<gene>
    <name evidence="4" type="ORF">FOYG_03818</name>
</gene>
<organism evidence="4 5">
    <name type="scientific">Fusarium oxysporum NRRL 32931</name>
    <dbReference type="NCBI Taxonomy" id="660029"/>
    <lineage>
        <taxon>Eukaryota</taxon>
        <taxon>Fungi</taxon>
        <taxon>Dikarya</taxon>
        <taxon>Ascomycota</taxon>
        <taxon>Pezizomycotina</taxon>
        <taxon>Sordariomycetes</taxon>
        <taxon>Hypocreomycetidae</taxon>
        <taxon>Hypocreales</taxon>
        <taxon>Nectriaceae</taxon>
        <taxon>Fusarium</taxon>
        <taxon>Fusarium oxysporum species complex</taxon>
    </lineage>
</organism>
<dbReference type="SMART" id="SM00066">
    <property type="entry name" value="GAL4"/>
    <property type="match status" value="1"/>
</dbReference>
<protein>
    <recommendedName>
        <fullName evidence="3">Zn(2)-C6 fungal-type domain-containing protein</fullName>
    </recommendedName>
</protein>
<dbReference type="CDD" id="cd00067">
    <property type="entry name" value="GAL4"/>
    <property type="match status" value="1"/>
</dbReference>
<evidence type="ECO:0000313" key="4">
    <source>
        <dbReference type="EMBL" id="EWY99889.1"/>
    </source>
</evidence>
<dbReference type="EMBL" id="JH717840">
    <property type="protein sequence ID" value="EWY99889.1"/>
    <property type="molecule type" value="Genomic_DNA"/>
</dbReference>
<dbReference type="GO" id="GO:0008270">
    <property type="term" value="F:zinc ion binding"/>
    <property type="evidence" value="ECO:0007669"/>
    <property type="project" value="InterPro"/>
</dbReference>
<dbReference type="PROSITE" id="PS00463">
    <property type="entry name" value="ZN2_CY6_FUNGAL_1"/>
    <property type="match status" value="1"/>
</dbReference>
<feature type="region of interest" description="Disordered" evidence="2">
    <location>
        <begin position="47"/>
        <end position="81"/>
    </location>
</feature>